<dbReference type="GO" id="GO:0032259">
    <property type="term" value="P:methylation"/>
    <property type="evidence" value="ECO:0007669"/>
    <property type="project" value="UniProtKB-KW"/>
</dbReference>
<evidence type="ECO:0000313" key="7">
    <source>
        <dbReference type="EMBL" id="CAK1245822.1"/>
    </source>
</evidence>
<dbReference type="InterPro" id="IPR029063">
    <property type="entry name" value="SAM-dependent_MTases_sf"/>
</dbReference>
<dbReference type="SUPFAM" id="SSF53335">
    <property type="entry name" value="S-adenosyl-L-methionine-dependent methyltransferases"/>
    <property type="match status" value="1"/>
</dbReference>
<dbReference type="PANTHER" id="PTHR31760">
    <property type="entry name" value="S-ADENOSYL-L-METHIONINE-DEPENDENT METHYLTRANSFERASES SUPERFAMILY PROTEIN"/>
    <property type="match status" value="1"/>
</dbReference>
<evidence type="ECO:0000256" key="2">
    <source>
        <dbReference type="ARBA" id="ARBA00022552"/>
    </source>
</evidence>
<name>A0ABN9YU17_9LACO</name>
<dbReference type="CDD" id="cd02440">
    <property type="entry name" value="AdoMet_MTases"/>
    <property type="match status" value="1"/>
</dbReference>
<gene>
    <name evidence="6" type="primary">rsmG</name>
    <name evidence="7" type="ORF">R54839_PPFHFPJH_01112</name>
</gene>
<evidence type="ECO:0000256" key="3">
    <source>
        <dbReference type="ARBA" id="ARBA00022603"/>
    </source>
</evidence>
<evidence type="ECO:0000256" key="6">
    <source>
        <dbReference type="HAMAP-Rule" id="MF_00074"/>
    </source>
</evidence>
<proteinExistence type="inferred from homology"/>
<feature type="binding site" evidence="6">
    <location>
        <position position="85"/>
    </location>
    <ligand>
        <name>S-adenosyl-L-methionine</name>
        <dbReference type="ChEBI" id="CHEBI:59789"/>
    </ligand>
</feature>
<evidence type="ECO:0000256" key="5">
    <source>
        <dbReference type="ARBA" id="ARBA00022691"/>
    </source>
</evidence>
<dbReference type="EMBL" id="CAUZLR010000006">
    <property type="protein sequence ID" value="CAK1245822.1"/>
    <property type="molecule type" value="Genomic_DNA"/>
</dbReference>
<dbReference type="Gene3D" id="3.40.50.150">
    <property type="entry name" value="Vaccinia Virus protein VP39"/>
    <property type="match status" value="1"/>
</dbReference>
<keyword evidence="5 6" id="KW-0949">S-adenosyl-L-methionine</keyword>
<feature type="binding site" evidence="6">
    <location>
        <begin position="136"/>
        <end position="137"/>
    </location>
    <ligand>
        <name>S-adenosyl-L-methionine</name>
        <dbReference type="ChEBI" id="CHEBI:59789"/>
    </ligand>
</feature>
<dbReference type="EC" id="2.1.1.-" evidence="6"/>
<comment type="subcellular location">
    <subcellularLocation>
        <location evidence="6">Cytoplasm</location>
    </subcellularLocation>
</comment>
<comment type="function">
    <text evidence="6">Specifically methylates the N7 position of a guanine in 16S rRNA.</text>
</comment>
<dbReference type="InterPro" id="IPR003682">
    <property type="entry name" value="rRNA_ssu_MeTfrase_G"/>
</dbReference>
<dbReference type="PANTHER" id="PTHR31760:SF0">
    <property type="entry name" value="S-ADENOSYL-L-METHIONINE-DEPENDENT METHYLTRANSFERASES SUPERFAMILY PROTEIN"/>
    <property type="match status" value="1"/>
</dbReference>
<keyword evidence="3 6" id="KW-0489">Methyltransferase</keyword>
<keyword evidence="2 6" id="KW-0698">rRNA processing</keyword>
<reference evidence="7 8" key="1">
    <citation type="submission" date="2023-10" db="EMBL/GenBank/DDBJ databases">
        <authorList>
            <person name="Botero Cardona J."/>
        </authorList>
    </citation>
    <scope>NUCLEOTIDE SEQUENCE [LARGE SCALE GENOMIC DNA]</scope>
    <source>
        <strain evidence="7 8">R-54839</strain>
    </source>
</reference>
<protein>
    <recommendedName>
        <fullName evidence="6">Ribosomal RNA small subunit methyltransferase G</fullName>
        <ecNumber evidence="6">2.1.1.-</ecNumber>
    </recommendedName>
    <alternativeName>
        <fullName evidence="6">16S rRNA 7-methylguanosine methyltransferase</fullName>
        <shortName evidence="6">16S rRNA m7G methyltransferase</shortName>
    </alternativeName>
</protein>
<dbReference type="NCBIfam" id="TIGR00138">
    <property type="entry name" value="rsmG_gidB"/>
    <property type="match status" value="1"/>
</dbReference>
<feature type="binding site" evidence="6">
    <location>
        <position position="90"/>
    </location>
    <ligand>
        <name>S-adenosyl-L-methionine</name>
        <dbReference type="ChEBI" id="CHEBI:59789"/>
    </ligand>
</feature>
<comment type="similarity">
    <text evidence="6">Belongs to the methyltransferase superfamily. RNA methyltransferase RsmG family.</text>
</comment>
<keyword evidence="1 6" id="KW-0963">Cytoplasm</keyword>
<dbReference type="GO" id="GO:0008168">
    <property type="term" value="F:methyltransferase activity"/>
    <property type="evidence" value="ECO:0007669"/>
    <property type="project" value="UniProtKB-KW"/>
</dbReference>
<comment type="caution">
    <text evidence="7">The sequence shown here is derived from an EMBL/GenBank/DDBJ whole genome shotgun (WGS) entry which is preliminary data.</text>
</comment>
<organism evidence="7 8">
    <name type="scientific">Fructobacillus fructosus</name>
    <dbReference type="NCBI Taxonomy" id="1631"/>
    <lineage>
        <taxon>Bacteria</taxon>
        <taxon>Bacillati</taxon>
        <taxon>Bacillota</taxon>
        <taxon>Bacilli</taxon>
        <taxon>Lactobacillales</taxon>
        <taxon>Lactobacillaceae</taxon>
        <taxon>Fructobacillus</taxon>
    </lineage>
</organism>
<accession>A0ABN9YU17</accession>
<dbReference type="Pfam" id="PF02527">
    <property type="entry name" value="GidB"/>
    <property type="match status" value="1"/>
</dbReference>
<evidence type="ECO:0000313" key="8">
    <source>
        <dbReference type="Proteomes" id="UP001314261"/>
    </source>
</evidence>
<comment type="caution">
    <text evidence="6">Lacks conserved residue(s) required for the propagation of feature annotation.</text>
</comment>
<evidence type="ECO:0000256" key="1">
    <source>
        <dbReference type="ARBA" id="ARBA00022490"/>
    </source>
</evidence>
<feature type="binding site" evidence="6">
    <location>
        <position position="155"/>
    </location>
    <ligand>
        <name>S-adenosyl-L-methionine</name>
        <dbReference type="ChEBI" id="CHEBI:59789"/>
    </ligand>
</feature>
<keyword evidence="8" id="KW-1185">Reference proteome</keyword>
<dbReference type="HAMAP" id="MF_00074">
    <property type="entry name" value="16SrRNA_methyltr_G"/>
    <property type="match status" value="1"/>
</dbReference>
<dbReference type="Proteomes" id="UP001314261">
    <property type="component" value="Unassembled WGS sequence"/>
</dbReference>
<sequence>MFWGTILNPESFKNQLAMAGVHLSDDQMAQFATYFDELVTVNESFNLTAITEQDEVYLKHFFDSLTLVLNVPDLLEGSASLIDVGSGAGFPALPLKIALPNLKITMVDSLNKRVNFLKNTVKKLGLNDVQVLHGRAEDLGHDSKLRESFDFATARAVARTQVLAEYTLPFVKVGGEFLVMKGSAGQEEMNAGKKALATLGGELLSEKTFELPNGDPRVIQVVKKVAKTPKKYPRQAGTPTKKPL</sequence>
<keyword evidence="4 6" id="KW-0808">Transferase</keyword>
<evidence type="ECO:0000256" key="4">
    <source>
        <dbReference type="ARBA" id="ARBA00022679"/>
    </source>
</evidence>